<organism evidence="2 3">
    <name type="scientific">Decorospora gaudefroyi</name>
    <dbReference type="NCBI Taxonomy" id="184978"/>
    <lineage>
        <taxon>Eukaryota</taxon>
        <taxon>Fungi</taxon>
        <taxon>Dikarya</taxon>
        <taxon>Ascomycota</taxon>
        <taxon>Pezizomycotina</taxon>
        <taxon>Dothideomycetes</taxon>
        <taxon>Pleosporomycetidae</taxon>
        <taxon>Pleosporales</taxon>
        <taxon>Pleosporineae</taxon>
        <taxon>Pleosporaceae</taxon>
        <taxon>Decorospora</taxon>
    </lineage>
</organism>
<keyword evidence="3" id="KW-1185">Reference proteome</keyword>
<evidence type="ECO:0000313" key="2">
    <source>
        <dbReference type="EMBL" id="KAF1829017.1"/>
    </source>
</evidence>
<evidence type="ECO:0000313" key="3">
    <source>
        <dbReference type="Proteomes" id="UP000800040"/>
    </source>
</evidence>
<dbReference type="Pfam" id="PF06985">
    <property type="entry name" value="HET"/>
    <property type="match status" value="1"/>
</dbReference>
<dbReference type="InterPro" id="IPR052895">
    <property type="entry name" value="HetReg/Transcr_Mod"/>
</dbReference>
<feature type="domain" description="Heterokaryon incompatibility" evidence="1">
    <location>
        <begin position="48"/>
        <end position="138"/>
    </location>
</feature>
<evidence type="ECO:0000259" key="1">
    <source>
        <dbReference type="Pfam" id="PF06985"/>
    </source>
</evidence>
<sequence>MSWNSTFRYHPLSLSTPQICLLRLSYDSPDSTIYAHLQNFDFRNKPLYLALSYTWGPDDPKRTISLDGQAFQVSPNLFCYLVLARKNGIDADTYLWIDQICINQSDTALDERADQDSRMDKIYADAAQVDVCIVSNNQAKPF</sequence>
<protein>
    <recommendedName>
        <fullName evidence="1">Heterokaryon incompatibility domain-containing protein</fullName>
    </recommendedName>
</protein>
<reference evidence="2" key="1">
    <citation type="submission" date="2020-01" db="EMBL/GenBank/DDBJ databases">
        <authorList>
            <consortium name="DOE Joint Genome Institute"/>
            <person name="Haridas S."/>
            <person name="Albert R."/>
            <person name="Binder M."/>
            <person name="Bloem J."/>
            <person name="Labutti K."/>
            <person name="Salamov A."/>
            <person name="Andreopoulos B."/>
            <person name="Baker S.E."/>
            <person name="Barry K."/>
            <person name="Bills G."/>
            <person name="Bluhm B.H."/>
            <person name="Cannon C."/>
            <person name="Castanera R."/>
            <person name="Culley D.E."/>
            <person name="Daum C."/>
            <person name="Ezra D."/>
            <person name="Gonzalez J.B."/>
            <person name="Henrissat B."/>
            <person name="Kuo A."/>
            <person name="Liang C."/>
            <person name="Lipzen A."/>
            <person name="Lutzoni F."/>
            <person name="Magnuson J."/>
            <person name="Mondo S."/>
            <person name="Nolan M."/>
            <person name="Ohm R."/>
            <person name="Pangilinan J."/>
            <person name="Park H.-J."/>
            <person name="Ramirez L."/>
            <person name="Alfaro M."/>
            <person name="Sun H."/>
            <person name="Tritt A."/>
            <person name="Yoshinaga Y."/>
            <person name="Zwiers L.-H."/>
            <person name="Turgeon B.G."/>
            <person name="Goodwin S.B."/>
            <person name="Spatafora J.W."/>
            <person name="Crous P.W."/>
            <person name="Grigoriev I.V."/>
        </authorList>
    </citation>
    <scope>NUCLEOTIDE SEQUENCE</scope>
    <source>
        <strain evidence="2">P77</strain>
    </source>
</reference>
<dbReference type="AlphaFoldDB" id="A0A6A5K346"/>
<dbReference type="PANTHER" id="PTHR24148:SF73">
    <property type="entry name" value="HET DOMAIN PROTEIN (AFU_ORTHOLOGUE AFUA_8G01020)"/>
    <property type="match status" value="1"/>
</dbReference>
<dbReference type="InterPro" id="IPR010730">
    <property type="entry name" value="HET"/>
</dbReference>
<name>A0A6A5K346_9PLEO</name>
<accession>A0A6A5K346</accession>
<dbReference type="OrthoDB" id="2157530at2759"/>
<dbReference type="PANTHER" id="PTHR24148">
    <property type="entry name" value="ANKYRIN REPEAT DOMAIN-CONTAINING PROTEIN 39 HOMOLOG-RELATED"/>
    <property type="match status" value="1"/>
</dbReference>
<dbReference type="Proteomes" id="UP000800040">
    <property type="component" value="Unassembled WGS sequence"/>
</dbReference>
<gene>
    <name evidence="2" type="ORF">BDW02DRAFT_574369</name>
</gene>
<dbReference type="EMBL" id="ML975473">
    <property type="protein sequence ID" value="KAF1829017.1"/>
    <property type="molecule type" value="Genomic_DNA"/>
</dbReference>
<proteinExistence type="predicted"/>